<name>A0A918RB97_9ACTN</name>
<reference evidence="2" key="2">
    <citation type="submission" date="2020-09" db="EMBL/GenBank/DDBJ databases">
        <authorList>
            <person name="Sun Q."/>
            <person name="Ohkuma M."/>
        </authorList>
    </citation>
    <scope>NUCLEOTIDE SEQUENCE</scope>
    <source>
        <strain evidence="2">JCM 4834</strain>
    </source>
</reference>
<proteinExistence type="predicted"/>
<evidence type="ECO:0000313" key="2">
    <source>
        <dbReference type="EMBL" id="GGZ92621.1"/>
    </source>
</evidence>
<protein>
    <submittedName>
        <fullName evidence="2">Uncharacterized protein</fullName>
    </submittedName>
</protein>
<organism evidence="2 3">
    <name type="scientific">Streptomyces subrutilus</name>
    <dbReference type="NCBI Taxonomy" id="36818"/>
    <lineage>
        <taxon>Bacteria</taxon>
        <taxon>Bacillati</taxon>
        <taxon>Actinomycetota</taxon>
        <taxon>Actinomycetes</taxon>
        <taxon>Kitasatosporales</taxon>
        <taxon>Streptomycetaceae</taxon>
        <taxon>Streptomyces</taxon>
    </lineage>
</organism>
<dbReference type="AlphaFoldDB" id="A0A918RB97"/>
<dbReference type="EMBL" id="BMVX01000033">
    <property type="protein sequence ID" value="GGZ92621.1"/>
    <property type="molecule type" value="Genomic_DNA"/>
</dbReference>
<evidence type="ECO:0000256" key="1">
    <source>
        <dbReference type="SAM" id="MobiDB-lite"/>
    </source>
</evidence>
<reference evidence="2" key="1">
    <citation type="journal article" date="2014" name="Int. J. Syst. Evol. Microbiol.">
        <title>Complete genome sequence of Corynebacterium casei LMG S-19264T (=DSM 44701T), isolated from a smear-ripened cheese.</title>
        <authorList>
            <consortium name="US DOE Joint Genome Institute (JGI-PGF)"/>
            <person name="Walter F."/>
            <person name="Albersmeier A."/>
            <person name="Kalinowski J."/>
            <person name="Ruckert C."/>
        </authorList>
    </citation>
    <scope>NUCLEOTIDE SEQUENCE</scope>
    <source>
        <strain evidence="2">JCM 4834</strain>
    </source>
</reference>
<feature type="region of interest" description="Disordered" evidence="1">
    <location>
        <begin position="96"/>
        <end position="115"/>
    </location>
</feature>
<accession>A0A918RB97</accession>
<evidence type="ECO:0000313" key="3">
    <source>
        <dbReference type="Proteomes" id="UP000634660"/>
    </source>
</evidence>
<gene>
    <name evidence="2" type="ORF">GCM10010371_60500</name>
</gene>
<dbReference type="RefSeq" id="WP_167536830.1">
    <property type="nucleotide sequence ID" value="NZ_BMVX01000033.1"/>
</dbReference>
<sequence>MTTPHDELRLLPWSGPDGKPCFLSADDNTGYLSRLADNTESLQLSLASKLLDHAPEVLADEEADPDELRLLAADLTGALRDAVRVASSRGHRLAIPAPFAGEERTEAPRQPVAPD</sequence>
<comment type="caution">
    <text evidence="2">The sequence shown here is derived from an EMBL/GenBank/DDBJ whole genome shotgun (WGS) entry which is preliminary data.</text>
</comment>
<dbReference type="Proteomes" id="UP000634660">
    <property type="component" value="Unassembled WGS sequence"/>
</dbReference>